<name>A0A7X2NK50_9CLOT</name>
<dbReference type="InterPro" id="IPR011060">
    <property type="entry name" value="RibuloseP-bd_barrel"/>
</dbReference>
<evidence type="ECO:0000313" key="2">
    <source>
        <dbReference type="EMBL" id="MSS36312.1"/>
    </source>
</evidence>
<reference evidence="2 3" key="1">
    <citation type="submission" date="2019-08" db="EMBL/GenBank/DDBJ databases">
        <title>In-depth cultivation of the pig gut microbiome towards novel bacterial diversity and tailored functional studies.</title>
        <authorList>
            <person name="Wylensek D."/>
            <person name="Hitch T.C.A."/>
            <person name="Clavel T."/>
        </authorList>
    </citation>
    <scope>NUCLEOTIDE SEQUENCE [LARGE SCALE GENOMIC DNA]</scope>
    <source>
        <strain evidence="2 3">WCA-389-WT-23D1</strain>
    </source>
</reference>
<gene>
    <name evidence="2" type="ORF">FYJ39_06955</name>
</gene>
<evidence type="ECO:0000259" key="1">
    <source>
        <dbReference type="Pfam" id="PF25509"/>
    </source>
</evidence>
<sequence length="298" mass="31988">MKRLISANTSEILEMSAAELKQSIKASEGRVILSENVAVRESFVGDITNAEIARAFGADLILLNCVDVLKPEIFGLKHDRDNFVSELRRLVGRPIGVNLEPVDSQAEMLEDRLEIPRGRQLNLETAKRLEEVGFDFVCLTGNPGTGVTNEQIAEAVRLTKEHFSGLIIAGKMHGAGSNEPVADLKTAETFVEAGADIILVPAVGTVPGFDEDELKAVVKAVHRCNGLVMSAIGTSQESSDIDTIRNIAISNKICGVDIQHIGDAGYGGVAPVENILAMSKALRGVRHTVSVIARSINR</sequence>
<protein>
    <submittedName>
        <fullName evidence="2">Haloacid dehalogenase-like hydrolase</fullName>
    </submittedName>
</protein>
<feature type="domain" description="DUF7916" evidence="1">
    <location>
        <begin position="5"/>
        <end position="298"/>
    </location>
</feature>
<keyword evidence="2" id="KW-0378">Hydrolase</keyword>
<proteinExistence type="predicted"/>
<dbReference type="AlphaFoldDB" id="A0A7X2NK50"/>
<dbReference type="Pfam" id="PF25509">
    <property type="entry name" value="DUF7916"/>
    <property type="match status" value="1"/>
</dbReference>
<evidence type="ECO:0000313" key="3">
    <source>
        <dbReference type="Proteomes" id="UP000429958"/>
    </source>
</evidence>
<comment type="caution">
    <text evidence="2">The sequence shown here is derived from an EMBL/GenBank/DDBJ whole genome shotgun (WGS) entry which is preliminary data.</text>
</comment>
<dbReference type="RefSeq" id="WP_154471746.1">
    <property type="nucleotide sequence ID" value="NZ_DBEWUL010000140.1"/>
</dbReference>
<dbReference type="SUPFAM" id="SSF51366">
    <property type="entry name" value="Ribulose-phoshate binding barrel"/>
    <property type="match status" value="1"/>
</dbReference>
<keyword evidence="3" id="KW-1185">Reference proteome</keyword>
<dbReference type="EMBL" id="VUMD01000005">
    <property type="protein sequence ID" value="MSS36312.1"/>
    <property type="molecule type" value="Genomic_DNA"/>
</dbReference>
<dbReference type="Proteomes" id="UP000429958">
    <property type="component" value="Unassembled WGS sequence"/>
</dbReference>
<accession>A0A7X2NK50</accession>
<organism evidence="2 3">
    <name type="scientific">Clostridium porci</name>
    <dbReference type="NCBI Taxonomy" id="2605778"/>
    <lineage>
        <taxon>Bacteria</taxon>
        <taxon>Bacillati</taxon>
        <taxon>Bacillota</taxon>
        <taxon>Clostridia</taxon>
        <taxon>Eubacteriales</taxon>
        <taxon>Clostridiaceae</taxon>
        <taxon>Clostridium</taxon>
    </lineage>
</organism>
<dbReference type="InterPro" id="IPR057238">
    <property type="entry name" value="DUF7916"/>
</dbReference>
<dbReference type="GO" id="GO:0016787">
    <property type="term" value="F:hydrolase activity"/>
    <property type="evidence" value="ECO:0007669"/>
    <property type="project" value="UniProtKB-KW"/>
</dbReference>